<feature type="compositionally biased region" description="Basic and acidic residues" evidence="1">
    <location>
        <begin position="441"/>
        <end position="452"/>
    </location>
</feature>
<dbReference type="Proteomes" id="UP001318860">
    <property type="component" value="Unassembled WGS sequence"/>
</dbReference>
<comment type="caution">
    <text evidence="2">The sequence shown here is derived from an EMBL/GenBank/DDBJ whole genome shotgun (WGS) entry which is preliminary data.</text>
</comment>
<accession>A0ABR0XTS4</accession>
<proteinExistence type="predicted"/>
<evidence type="ECO:0000313" key="2">
    <source>
        <dbReference type="EMBL" id="KAK6162610.1"/>
    </source>
</evidence>
<gene>
    <name evidence="2" type="ORF">DH2020_002451</name>
</gene>
<evidence type="ECO:0000256" key="1">
    <source>
        <dbReference type="SAM" id="MobiDB-lite"/>
    </source>
</evidence>
<sequence length="534" mass="59969">MEPTAPGKSQPLHNFDLPRLKWNKDANSSTHHRRRRSIKSPSRRPTTSSASPISHSPLRGSVSATPPRRESPLRYSATPPRRNSPLRDSAALPPRESPVRGDFMMKQSPVRGIPSLPFPIRECYILDSLINGDSERLSLLREEAMRLFLRGDSPSEFEALRKSKVASIEYSRNHSRYSAFDRMRNEVCLSSIEQIKEKIQKKSKVTEVGIGGIKRSKLLIKIPFKNSTLVEENSQEGLLKIANNGEHGGTDVGQEAGKINNNVDEETKIWNLRPRKPKRKTQNVTVGAEKGNFSKMPEKNKSQSPLKNSNKSGEKRNCSSGGGEKKEKSEKKEKRKLSISIPLSKGEIQEDIFSLTGLKPARRPKKRAKNIQKQVDSVFPGLCLVSITPDSYKVPANYMKVQPLMRGFLDGTSGTESLQSSKAVREKDKQPKMTTWKSGYGKKEKQEEKDIPKSPDFSLELKVDEISEDLFAVTGKMPSTKIKNMEKNVLKQIDLIFPGGYLQMIMADRYKVPRNNRKTSGCQGLDINEIVGCD</sequence>
<keyword evidence="3" id="KW-1185">Reference proteome</keyword>
<protein>
    <submittedName>
        <fullName evidence="2">Uncharacterized protein</fullName>
    </submittedName>
</protein>
<feature type="compositionally biased region" description="Basic residues" evidence="1">
    <location>
        <begin position="30"/>
        <end position="42"/>
    </location>
</feature>
<organism evidence="2 3">
    <name type="scientific">Rehmannia glutinosa</name>
    <name type="common">Chinese foxglove</name>
    <dbReference type="NCBI Taxonomy" id="99300"/>
    <lineage>
        <taxon>Eukaryota</taxon>
        <taxon>Viridiplantae</taxon>
        <taxon>Streptophyta</taxon>
        <taxon>Embryophyta</taxon>
        <taxon>Tracheophyta</taxon>
        <taxon>Spermatophyta</taxon>
        <taxon>Magnoliopsida</taxon>
        <taxon>eudicotyledons</taxon>
        <taxon>Gunneridae</taxon>
        <taxon>Pentapetalae</taxon>
        <taxon>asterids</taxon>
        <taxon>lamiids</taxon>
        <taxon>Lamiales</taxon>
        <taxon>Orobanchaceae</taxon>
        <taxon>Rehmannieae</taxon>
        <taxon>Rehmannia</taxon>
    </lineage>
</organism>
<dbReference type="InterPro" id="IPR012438">
    <property type="entry name" value="DUF1639"/>
</dbReference>
<feature type="compositionally biased region" description="Low complexity" evidence="1">
    <location>
        <begin position="43"/>
        <end position="54"/>
    </location>
</feature>
<feature type="compositionally biased region" description="Polar residues" evidence="1">
    <location>
        <begin position="412"/>
        <end position="422"/>
    </location>
</feature>
<evidence type="ECO:0000313" key="3">
    <source>
        <dbReference type="Proteomes" id="UP001318860"/>
    </source>
</evidence>
<dbReference type="Pfam" id="PF07797">
    <property type="entry name" value="DUF1639"/>
    <property type="match status" value="2"/>
</dbReference>
<feature type="compositionally biased region" description="Basic and acidic residues" evidence="1">
    <location>
        <begin position="312"/>
        <end position="332"/>
    </location>
</feature>
<dbReference type="EMBL" id="JABTTQ020000002">
    <property type="protein sequence ID" value="KAK6162610.1"/>
    <property type="molecule type" value="Genomic_DNA"/>
</dbReference>
<reference evidence="2 3" key="1">
    <citation type="journal article" date="2021" name="Comput. Struct. Biotechnol. J.">
        <title>De novo genome assembly of the potent medicinal plant Rehmannia glutinosa using nanopore technology.</title>
        <authorList>
            <person name="Ma L."/>
            <person name="Dong C."/>
            <person name="Song C."/>
            <person name="Wang X."/>
            <person name="Zheng X."/>
            <person name="Niu Y."/>
            <person name="Chen S."/>
            <person name="Feng W."/>
        </authorList>
    </citation>
    <scope>NUCLEOTIDE SEQUENCE [LARGE SCALE GENOMIC DNA]</scope>
    <source>
        <strain evidence="2">DH-2019</strain>
    </source>
</reference>
<feature type="region of interest" description="Disordered" evidence="1">
    <location>
        <begin position="265"/>
        <end position="338"/>
    </location>
</feature>
<dbReference type="PANTHER" id="PTHR33130">
    <property type="entry name" value="PUTATIVE (DUF1639)-RELATED"/>
    <property type="match status" value="1"/>
</dbReference>
<feature type="region of interest" description="Disordered" evidence="1">
    <location>
        <begin position="412"/>
        <end position="452"/>
    </location>
</feature>
<name>A0ABR0XTS4_REHGL</name>
<dbReference type="PANTHER" id="PTHR33130:SF40">
    <property type="entry name" value="CHROMOGRANIN (DUF1639)"/>
    <property type="match status" value="1"/>
</dbReference>
<feature type="region of interest" description="Disordered" evidence="1">
    <location>
        <begin position="1"/>
        <end position="102"/>
    </location>
</feature>
<feature type="compositionally biased region" description="Polar residues" evidence="1">
    <location>
        <begin position="302"/>
        <end position="311"/>
    </location>
</feature>